<dbReference type="InterPro" id="IPR052155">
    <property type="entry name" value="Biofilm_reg_signaling"/>
</dbReference>
<dbReference type="InterPro" id="IPR043128">
    <property type="entry name" value="Rev_trsase/Diguanyl_cyclase"/>
</dbReference>
<dbReference type="Gene3D" id="3.30.70.270">
    <property type="match status" value="1"/>
</dbReference>
<dbReference type="RefSeq" id="WP_249914948.1">
    <property type="nucleotide sequence ID" value="NZ_JAMGBB010000001.1"/>
</dbReference>
<dbReference type="SMART" id="SM00267">
    <property type="entry name" value="GGDEF"/>
    <property type="match status" value="1"/>
</dbReference>
<sequence>MQAAAKRSAAPKGVRSAAQNDETGIRASADEQALLAALPIAAAVVGRDAEGVIRLLDCNSRFHDALANSSNPEIAAGDLTALRDGALGAMVETYLDDPTMPGELDFRDGEGVGARYFRTTLAPLPQADGIGLRCLVSVVDRTVEVQAERALRAEMLRDSLTGLPNRLSFTETIESRGGTSARDLDHAVLVVDMLRFSRINESMGSLAGDELLITFARRLISALRGGDVLARTGGNEFGILVGLKRGVADALAAAERIQQVMATPFKLSELEIRVECAIGVALMQTGQDAEELFRNAQFAVKQAKAAGKPQVYEPREASAARRRFSIETELRRALDKDQLRLFYQPLINLKSGEVAGFEALARWTHEDRGEISPTEFIPVAEESGLILQLGRWAMDRAAQTVAEWDRQAGEPLPVYVGVNLSAIQVARDNIAEVVESALRSTGLAGNRLTLELTESSIVQDPGRAMRVFEALKALDATVAMDDFGTGYSSLAYLQRLPIDVLKIDKSFVTGMMRDPDAVAIVRAVLSLADALGMSTTAEGVETVELATTLATLGCASGQGYYFARPLEADAALEYWKGRRKKSAPIGPAMS</sequence>
<dbReference type="CDD" id="cd01949">
    <property type="entry name" value="GGDEF"/>
    <property type="match status" value="1"/>
</dbReference>
<accession>A0ABT0S834</accession>
<evidence type="ECO:0000313" key="4">
    <source>
        <dbReference type="EMBL" id="MCL6740522.1"/>
    </source>
</evidence>
<feature type="region of interest" description="Disordered" evidence="1">
    <location>
        <begin position="1"/>
        <end position="22"/>
    </location>
</feature>
<keyword evidence="5" id="KW-1185">Reference proteome</keyword>
<dbReference type="InterPro" id="IPR001633">
    <property type="entry name" value="EAL_dom"/>
</dbReference>
<protein>
    <submittedName>
        <fullName evidence="4">EAL domain-containing protein</fullName>
    </submittedName>
</protein>
<organism evidence="4 5">
    <name type="scientific">Sphingomonas brevis</name>
    <dbReference type="NCBI Taxonomy" id="2908206"/>
    <lineage>
        <taxon>Bacteria</taxon>
        <taxon>Pseudomonadati</taxon>
        <taxon>Pseudomonadota</taxon>
        <taxon>Alphaproteobacteria</taxon>
        <taxon>Sphingomonadales</taxon>
        <taxon>Sphingomonadaceae</taxon>
        <taxon>Sphingomonas</taxon>
    </lineage>
</organism>
<feature type="domain" description="EAL" evidence="2">
    <location>
        <begin position="323"/>
        <end position="579"/>
    </location>
</feature>
<dbReference type="SUPFAM" id="SSF55073">
    <property type="entry name" value="Nucleotide cyclase"/>
    <property type="match status" value="1"/>
</dbReference>
<dbReference type="SUPFAM" id="SSF141868">
    <property type="entry name" value="EAL domain-like"/>
    <property type="match status" value="1"/>
</dbReference>
<gene>
    <name evidence="4" type="ORF">LZ518_05175</name>
</gene>
<comment type="caution">
    <text evidence="4">The sequence shown here is derived from an EMBL/GenBank/DDBJ whole genome shotgun (WGS) entry which is preliminary data.</text>
</comment>
<evidence type="ECO:0000259" key="3">
    <source>
        <dbReference type="PROSITE" id="PS50887"/>
    </source>
</evidence>
<dbReference type="PANTHER" id="PTHR44757">
    <property type="entry name" value="DIGUANYLATE CYCLASE DGCP"/>
    <property type="match status" value="1"/>
</dbReference>
<dbReference type="PROSITE" id="PS50887">
    <property type="entry name" value="GGDEF"/>
    <property type="match status" value="1"/>
</dbReference>
<dbReference type="SMART" id="SM00052">
    <property type="entry name" value="EAL"/>
    <property type="match status" value="1"/>
</dbReference>
<dbReference type="InterPro" id="IPR029787">
    <property type="entry name" value="Nucleotide_cyclase"/>
</dbReference>
<dbReference type="InterPro" id="IPR035919">
    <property type="entry name" value="EAL_sf"/>
</dbReference>
<reference evidence="4" key="1">
    <citation type="submission" date="2022-05" db="EMBL/GenBank/DDBJ databases">
        <authorList>
            <person name="Jo J.-H."/>
            <person name="Im W.-T."/>
        </authorList>
    </citation>
    <scope>NUCLEOTIDE SEQUENCE</scope>
    <source>
        <strain evidence="4">RB56-2</strain>
    </source>
</reference>
<feature type="domain" description="GGDEF" evidence="3">
    <location>
        <begin position="184"/>
        <end position="316"/>
    </location>
</feature>
<evidence type="ECO:0000259" key="2">
    <source>
        <dbReference type="PROSITE" id="PS50883"/>
    </source>
</evidence>
<dbReference type="PROSITE" id="PS50883">
    <property type="entry name" value="EAL"/>
    <property type="match status" value="1"/>
</dbReference>
<dbReference type="Gene3D" id="3.20.20.450">
    <property type="entry name" value="EAL domain"/>
    <property type="match status" value="1"/>
</dbReference>
<dbReference type="NCBIfam" id="TIGR00254">
    <property type="entry name" value="GGDEF"/>
    <property type="match status" value="1"/>
</dbReference>
<evidence type="ECO:0000256" key="1">
    <source>
        <dbReference type="SAM" id="MobiDB-lite"/>
    </source>
</evidence>
<evidence type="ECO:0000313" key="5">
    <source>
        <dbReference type="Proteomes" id="UP001165383"/>
    </source>
</evidence>
<dbReference type="InterPro" id="IPR000160">
    <property type="entry name" value="GGDEF_dom"/>
</dbReference>
<dbReference type="CDD" id="cd01948">
    <property type="entry name" value="EAL"/>
    <property type="match status" value="1"/>
</dbReference>
<proteinExistence type="predicted"/>
<dbReference type="PANTHER" id="PTHR44757:SF2">
    <property type="entry name" value="BIOFILM ARCHITECTURE MAINTENANCE PROTEIN MBAA"/>
    <property type="match status" value="1"/>
</dbReference>
<dbReference type="Pfam" id="PF00990">
    <property type="entry name" value="GGDEF"/>
    <property type="match status" value="1"/>
</dbReference>
<dbReference type="EMBL" id="JAMGBB010000001">
    <property type="protein sequence ID" value="MCL6740522.1"/>
    <property type="molecule type" value="Genomic_DNA"/>
</dbReference>
<dbReference type="Pfam" id="PF00563">
    <property type="entry name" value="EAL"/>
    <property type="match status" value="1"/>
</dbReference>
<name>A0ABT0S834_9SPHN</name>
<dbReference type="Proteomes" id="UP001165383">
    <property type="component" value="Unassembled WGS sequence"/>
</dbReference>